<name>A0A0F8A4R3_9HYPO</name>
<accession>A0A0F8A4R3</accession>
<dbReference type="EMBL" id="KQ030529">
    <property type="protein sequence ID" value="KJZ74029.1"/>
    <property type="molecule type" value="Genomic_DNA"/>
</dbReference>
<dbReference type="Proteomes" id="UP000054481">
    <property type="component" value="Unassembled WGS sequence"/>
</dbReference>
<gene>
    <name evidence="1" type="ORF">HIM_06478</name>
</gene>
<keyword evidence="2" id="KW-1185">Reference proteome</keyword>
<organism evidence="1 2">
    <name type="scientific">Hirsutella minnesotensis 3608</name>
    <dbReference type="NCBI Taxonomy" id="1043627"/>
    <lineage>
        <taxon>Eukaryota</taxon>
        <taxon>Fungi</taxon>
        <taxon>Dikarya</taxon>
        <taxon>Ascomycota</taxon>
        <taxon>Pezizomycotina</taxon>
        <taxon>Sordariomycetes</taxon>
        <taxon>Hypocreomycetidae</taxon>
        <taxon>Hypocreales</taxon>
        <taxon>Ophiocordycipitaceae</taxon>
        <taxon>Hirsutella</taxon>
    </lineage>
</organism>
<dbReference type="AlphaFoldDB" id="A0A0F8A4R3"/>
<evidence type="ECO:0008006" key="3">
    <source>
        <dbReference type="Google" id="ProtNLM"/>
    </source>
</evidence>
<sequence length="228" mass="24974">MPSTVRDLTFGIKSVETSAQSLCHRAQAAGVEFAKVATALAELQGAITRLRIAMDDPSGLPSMLPWPCEMATCLLTSLTMNCEINLVHLAIMLEKRGLTGYGSKTKAKAQARGKDMVALIRTKFAHQKADIDTFLYVVQQHSNARIKGAEIDDDQAAVIRARVTAIAAQTAHRHSKVEVCTCIEAKLWQYFFMELIGEEASPDADQRNKVRLSNAHYYGPDVGGLLLN</sequence>
<proteinExistence type="predicted"/>
<evidence type="ECO:0000313" key="2">
    <source>
        <dbReference type="Proteomes" id="UP000054481"/>
    </source>
</evidence>
<evidence type="ECO:0000313" key="1">
    <source>
        <dbReference type="EMBL" id="KJZ74029.1"/>
    </source>
</evidence>
<protein>
    <recommendedName>
        <fullName evidence="3">Fungal N-terminal domain-containing protein</fullName>
    </recommendedName>
</protein>
<reference evidence="1 2" key="1">
    <citation type="journal article" date="2014" name="Genome Biol. Evol.">
        <title>Comparative genomics and transcriptomics analyses reveal divergent lifestyle features of nematode endoparasitic fungus Hirsutella minnesotensis.</title>
        <authorList>
            <person name="Lai Y."/>
            <person name="Liu K."/>
            <person name="Zhang X."/>
            <person name="Zhang X."/>
            <person name="Li K."/>
            <person name="Wang N."/>
            <person name="Shu C."/>
            <person name="Wu Y."/>
            <person name="Wang C."/>
            <person name="Bushley K.E."/>
            <person name="Xiang M."/>
            <person name="Liu X."/>
        </authorList>
    </citation>
    <scope>NUCLEOTIDE SEQUENCE [LARGE SCALE GENOMIC DNA]</scope>
    <source>
        <strain evidence="1 2">3608</strain>
    </source>
</reference>